<organism evidence="2">
    <name type="scientific">Tanacetum cinerariifolium</name>
    <name type="common">Dalmatian daisy</name>
    <name type="synonym">Chrysanthemum cinerariifolium</name>
    <dbReference type="NCBI Taxonomy" id="118510"/>
    <lineage>
        <taxon>Eukaryota</taxon>
        <taxon>Viridiplantae</taxon>
        <taxon>Streptophyta</taxon>
        <taxon>Embryophyta</taxon>
        <taxon>Tracheophyta</taxon>
        <taxon>Spermatophyta</taxon>
        <taxon>Magnoliopsida</taxon>
        <taxon>eudicotyledons</taxon>
        <taxon>Gunneridae</taxon>
        <taxon>Pentapetalae</taxon>
        <taxon>asterids</taxon>
        <taxon>campanulids</taxon>
        <taxon>Asterales</taxon>
        <taxon>Asteraceae</taxon>
        <taxon>Asteroideae</taxon>
        <taxon>Anthemideae</taxon>
        <taxon>Anthemidinae</taxon>
        <taxon>Tanacetum</taxon>
    </lineage>
</organism>
<evidence type="ECO:0000313" key="2">
    <source>
        <dbReference type="EMBL" id="GFA99718.1"/>
    </source>
</evidence>
<protein>
    <submittedName>
        <fullName evidence="2">Uncharacterized protein</fullName>
    </submittedName>
</protein>
<name>A0A699KPD0_TANCI</name>
<proteinExistence type="predicted"/>
<gene>
    <name evidence="2" type="ORF">Tci_671690</name>
</gene>
<dbReference type="AlphaFoldDB" id="A0A699KPD0"/>
<comment type="caution">
    <text evidence="2">The sequence shown here is derived from an EMBL/GenBank/DDBJ whole genome shotgun (WGS) entry which is preliminary data.</text>
</comment>
<reference evidence="2" key="1">
    <citation type="journal article" date="2019" name="Sci. Rep.">
        <title>Draft genome of Tanacetum cinerariifolium, the natural source of mosquito coil.</title>
        <authorList>
            <person name="Yamashiro T."/>
            <person name="Shiraishi A."/>
            <person name="Satake H."/>
            <person name="Nakayama K."/>
        </authorList>
    </citation>
    <scope>NUCLEOTIDE SEQUENCE</scope>
</reference>
<accession>A0A699KPD0</accession>
<evidence type="ECO:0000256" key="1">
    <source>
        <dbReference type="SAM" id="MobiDB-lite"/>
    </source>
</evidence>
<feature type="compositionally biased region" description="Basic and acidic residues" evidence="1">
    <location>
        <begin position="86"/>
        <end position="102"/>
    </location>
</feature>
<sequence>QAQIDMDEAFARQLEAELDANINWNDVIEQVKRREKQDNAVIRYQSLKRKPMTEAQARKNMMVYLKNMARFKIDFFKEKEEEEVTVQEKREGESLEQDTAKK</sequence>
<dbReference type="EMBL" id="BKCJ010530113">
    <property type="protein sequence ID" value="GFA99718.1"/>
    <property type="molecule type" value="Genomic_DNA"/>
</dbReference>
<feature type="region of interest" description="Disordered" evidence="1">
    <location>
        <begin position="83"/>
        <end position="102"/>
    </location>
</feature>
<feature type="non-terminal residue" evidence="2">
    <location>
        <position position="1"/>
    </location>
</feature>